<sequence>MSSNFRGNFVSWKTSNSLSNPYGHTYGNGYDVGPVGYNPEFPSVHSNIGGPDFYQRQQYIPSSEEYNPVYPSYSKPLYSRELSQPYQTRRGVFQSSRPTHSSKVSNAPRGKKSKIVKSSKNSVKTKSSVSVQRTTTESSSSNSQLCKAEETPQSSDEQKPEGIRASSPEQPDISVLKIISPKRNSKQPRKPQAGNSEAGPKRGIFGSSSGVRKNMSYMPFGTGMPRGGFGMMRGGRGGRGGRRYISKPNNNPMDIPFVPLPEDAPAITLTIDPDNFICFHGFSSIFTTQHTFPVLIDGKIYESGDHYYQIQKVHDLCGTVSDKLTETVRDENGRRLDGKVGFSEHRDKSFSQIAKEVIRLNNVDRKKVDEWRYTKGLDAMQKALMAKVSQSVVLRQALSESGNKILVHAFPGDSIYGAGCRQAQVKKWCESMKANGATTIRIPATFPLTCETVFNCPNFAQGRNVLGVILMQLREMLRENKVPIVDLGSVFDSLRIGTNNVCDATMDDQDCGDGFAIGGGSIQAKIGGGTKA</sequence>
<proteinExistence type="predicted"/>
<dbReference type="Pfam" id="PF08719">
    <property type="entry name" value="NADAR"/>
    <property type="match status" value="1"/>
</dbReference>
<dbReference type="CDD" id="cd15457">
    <property type="entry name" value="NADAR"/>
    <property type="match status" value="1"/>
</dbReference>
<feature type="compositionally biased region" description="Polar residues" evidence="1">
    <location>
        <begin position="86"/>
        <end position="105"/>
    </location>
</feature>
<reference evidence="3 4" key="1">
    <citation type="submission" date="2019-10" db="EMBL/GenBank/DDBJ databases">
        <title>Assembly and Annotation for the nematode Trichostrongylus colubriformis.</title>
        <authorList>
            <person name="Martin J."/>
        </authorList>
    </citation>
    <scope>NUCLEOTIDE SEQUENCE [LARGE SCALE GENOMIC DNA]</scope>
    <source>
        <strain evidence="3">G859</strain>
        <tissue evidence="3">Whole worm</tissue>
    </source>
</reference>
<dbReference type="Gene3D" id="1.10.357.40">
    <property type="entry name" value="YbiA-like"/>
    <property type="match status" value="1"/>
</dbReference>
<feature type="region of interest" description="Disordered" evidence="1">
    <location>
        <begin position="86"/>
        <end position="212"/>
    </location>
</feature>
<feature type="domain" description="NADAR" evidence="2">
    <location>
        <begin position="275"/>
        <end position="478"/>
    </location>
</feature>
<dbReference type="Proteomes" id="UP001331761">
    <property type="component" value="Unassembled WGS sequence"/>
</dbReference>
<name>A0AAN8J293_TRICO</name>
<evidence type="ECO:0000313" key="4">
    <source>
        <dbReference type="Proteomes" id="UP001331761"/>
    </source>
</evidence>
<dbReference type="SUPFAM" id="SSF143990">
    <property type="entry name" value="YbiA-like"/>
    <property type="match status" value="1"/>
</dbReference>
<comment type="caution">
    <text evidence="3">The sequence shown here is derived from an EMBL/GenBank/DDBJ whole genome shotgun (WGS) entry which is preliminary data.</text>
</comment>
<evidence type="ECO:0000259" key="2">
    <source>
        <dbReference type="Pfam" id="PF08719"/>
    </source>
</evidence>
<gene>
    <name evidence="3" type="ORF">GCK32_007574</name>
</gene>
<accession>A0AAN8J293</accession>
<evidence type="ECO:0000256" key="1">
    <source>
        <dbReference type="SAM" id="MobiDB-lite"/>
    </source>
</evidence>
<dbReference type="AlphaFoldDB" id="A0AAN8J293"/>
<keyword evidence="4" id="KW-1185">Reference proteome</keyword>
<evidence type="ECO:0000313" key="3">
    <source>
        <dbReference type="EMBL" id="KAK5978994.1"/>
    </source>
</evidence>
<protein>
    <submittedName>
        <fullName evidence="3">DUF1768 domain-containing protein</fullName>
    </submittedName>
</protein>
<dbReference type="InterPro" id="IPR037238">
    <property type="entry name" value="YbiA-like_sf"/>
</dbReference>
<dbReference type="EMBL" id="WIXE01008780">
    <property type="protein sequence ID" value="KAK5978994.1"/>
    <property type="molecule type" value="Genomic_DNA"/>
</dbReference>
<dbReference type="InterPro" id="IPR012816">
    <property type="entry name" value="NADAR"/>
</dbReference>
<organism evidence="3 4">
    <name type="scientific">Trichostrongylus colubriformis</name>
    <name type="common">Black scour worm</name>
    <dbReference type="NCBI Taxonomy" id="6319"/>
    <lineage>
        <taxon>Eukaryota</taxon>
        <taxon>Metazoa</taxon>
        <taxon>Ecdysozoa</taxon>
        <taxon>Nematoda</taxon>
        <taxon>Chromadorea</taxon>
        <taxon>Rhabditida</taxon>
        <taxon>Rhabditina</taxon>
        <taxon>Rhabditomorpha</taxon>
        <taxon>Strongyloidea</taxon>
        <taxon>Trichostrongylidae</taxon>
        <taxon>Trichostrongylus</taxon>
    </lineage>
</organism>
<feature type="compositionally biased region" description="Polar residues" evidence="1">
    <location>
        <begin position="132"/>
        <end position="155"/>
    </location>
</feature>
<feature type="compositionally biased region" description="Low complexity" evidence="1">
    <location>
        <begin position="118"/>
        <end position="131"/>
    </location>
</feature>